<organism evidence="3 4">
    <name type="scientific">Solanum commersonii</name>
    <name type="common">Commerson's wild potato</name>
    <name type="synonym">Commerson's nightshade</name>
    <dbReference type="NCBI Taxonomy" id="4109"/>
    <lineage>
        <taxon>Eukaryota</taxon>
        <taxon>Viridiplantae</taxon>
        <taxon>Streptophyta</taxon>
        <taxon>Embryophyta</taxon>
        <taxon>Tracheophyta</taxon>
        <taxon>Spermatophyta</taxon>
        <taxon>Magnoliopsida</taxon>
        <taxon>eudicotyledons</taxon>
        <taxon>Gunneridae</taxon>
        <taxon>Pentapetalae</taxon>
        <taxon>asterids</taxon>
        <taxon>lamiids</taxon>
        <taxon>Solanales</taxon>
        <taxon>Solanaceae</taxon>
        <taxon>Solanoideae</taxon>
        <taxon>Solaneae</taxon>
        <taxon>Solanum</taxon>
    </lineage>
</organism>
<dbReference type="EMBL" id="JACXVP010000005">
    <property type="protein sequence ID" value="KAG5606306.1"/>
    <property type="molecule type" value="Genomic_DNA"/>
</dbReference>
<gene>
    <name evidence="3" type="ORF">H5410_027798</name>
</gene>
<reference evidence="3 4" key="1">
    <citation type="submission" date="2020-09" db="EMBL/GenBank/DDBJ databases">
        <title>De no assembly of potato wild relative species, Solanum commersonii.</title>
        <authorList>
            <person name="Cho K."/>
        </authorList>
    </citation>
    <scope>NUCLEOTIDE SEQUENCE [LARGE SCALE GENOMIC DNA]</scope>
    <source>
        <strain evidence="3">LZ3.2</strain>
        <tissue evidence="3">Leaf</tissue>
    </source>
</reference>
<proteinExistence type="predicted"/>
<dbReference type="GO" id="GO:0006355">
    <property type="term" value="P:regulation of DNA-templated transcription"/>
    <property type="evidence" value="ECO:0007669"/>
    <property type="project" value="InterPro"/>
</dbReference>
<dbReference type="InterPro" id="IPR036600">
    <property type="entry name" value="PAH_sf"/>
</dbReference>
<comment type="subcellular location">
    <subcellularLocation>
        <location evidence="1">Nucleus</location>
    </subcellularLocation>
</comment>
<dbReference type="GO" id="GO:0005634">
    <property type="term" value="C:nucleus"/>
    <property type="evidence" value="ECO:0007669"/>
    <property type="project" value="UniProtKB-SubCell"/>
</dbReference>
<evidence type="ECO:0000313" key="4">
    <source>
        <dbReference type="Proteomes" id="UP000824120"/>
    </source>
</evidence>
<evidence type="ECO:0000256" key="2">
    <source>
        <dbReference type="ARBA" id="ARBA00023242"/>
    </source>
</evidence>
<evidence type="ECO:0000256" key="1">
    <source>
        <dbReference type="ARBA" id="ARBA00004123"/>
    </source>
</evidence>
<accession>A0A9J5Z0V3</accession>
<keyword evidence="4" id="KW-1185">Reference proteome</keyword>
<comment type="caution">
    <text evidence="3">The sequence shown here is derived from an EMBL/GenBank/DDBJ whole genome shotgun (WGS) entry which is preliminary data.</text>
</comment>
<name>A0A9J5Z0V3_SOLCO</name>
<dbReference type="SUPFAM" id="SSF47762">
    <property type="entry name" value="PAH2 domain"/>
    <property type="match status" value="1"/>
</dbReference>
<protein>
    <submittedName>
        <fullName evidence="3">Uncharacterized protein</fullName>
    </submittedName>
</protein>
<sequence>MNLIPPRTIDSNLVFVDRSETFDFTSLSEKRLANDSPFGFSHRHMMYELSVQLKIKIESLLNLRLFSYGSMCHSQTQVSGSGLSNISGCSGVDKASASKPGVTIDDTFSYLNQVKEKIPNPREKYNTFLVVIMDFKRVGVRKGVESSLVVEVKEKQDNDPILLELKAKINP</sequence>
<dbReference type="Proteomes" id="UP000824120">
    <property type="component" value="Chromosome 5"/>
</dbReference>
<dbReference type="AlphaFoldDB" id="A0A9J5Z0V3"/>
<evidence type="ECO:0000313" key="3">
    <source>
        <dbReference type="EMBL" id="KAG5606306.1"/>
    </source>
</evidence>
<keyword evidence="2" id="KW-0539">Nucleus</keyword>